<accession>A0AAD8AYA0</accession>
<comment type="caution">
    <text evidence="2">The sequence shown here is derived from an EMBL/GenBank/DDBJ whole genome shotgun (WGS) entry which is preliminary data.</text>
</comment>
<name>A0AAD8AYA0_BIOPF</name>
<evidence type="ECO:0000313" key="3">
    <source>
        <dbReference type="Proteomes" id="UP001233172"/>
    </source>
</evidence>
<reference evidence="2" key="2">
    <citation type="submission" date="2023-04" db="EMBL/GenBank/DDBJ databases">
        <authorList>
            <person name="Bu L."/>
            <person name="Lu L."/>
            <person name="Laidemitt M.R."/>
            <person name="Zhang S.M."/>
            <person name="Mutuku M."/>
            <person name="Mkoji G."/>
            <person name="Steinauer M."/>
            <person name="Loker E.S."/>
        </authorList>
    </citation>
    <scope>NUCLEOTIDE SEQUENCE</scope>
    <source>
        <strain evidence="2">KasaAsao</strain>
        <tissue evidence="2">Whole Snail</tissue>
    </source>
</reference>
<evidence type="ECO:0000313" key="2">
    <source>
        <dbReference type="EMBL" id="KAK0044592.1"/>
    </source>
</evidence>
<sequence>WTAWRCQERTGHSSRLYSITTEMSSSRSPTTSQTCCCPTASLFRSSQAPLPYPRSSGPKPSGGNPFQAPETTFKGDQICQAFHGGLLCVHSTASSALRLVLCCCVCEGTQRGRQIQSR</sequence>
<dbReference type="EMBL" id="JASAOG010000195">
    <property type="protein sequence ID" value="KAK0044592.1"/>
    <property type="molecule type" value="Genomic_DNA"/>
</dbReference>
<organism evidence="2 3">
    <name type="scientific">Biomphalaria pfeifferi</name>
    <name type="common">Bloodfluke planorb</name>
    <name type="synonym">Freshwater snail</name>
    <dbReference type="NCBI Taxonomy" id="112525"/>
    <lineage>
        <taxon>Eukaryota</taxon>
        <taxon>Metazoa</taxon>
        <taxon>Spiralia</taxon>
        <taxon>Lophotrochozoa</taxon>
        <taxon>Mollusca</taxon>
        <taxon>Gastropoda</taxon>
        <taxon>Heterobranchia</taxon>
        <taxon>Euthyneura</taxon>
        <taxon>Panpulmonata</taxon>
        <taxon>Hygrophila</taxon>
        <taxon>Lymnaeoidea</taxon>
        <taxon>Planorbidae</taxon>
        <taxon>Biomphalaria</taxon>
    </lineage>
</organism>
<feature type="region of interest" description="Disordered" evidence="1">
    <location>
        <begin position="44"/>
        <end position="69"/>
    </location>
</feature>
<gene>
    <name evidence="2" type="ORF">Bpfe_025994</name>
</gene>
<keyword evidence="3" id="KW-1185">Reference proteome</keyword>
<protein>
    <submittedName>
        <fullName evidence="2">Uncharacterized protein</fullName>
    </submittedName>
</protein>
<feature type="non-terminal residue" evidence="2">
    <location>
        <position position="1"/>
    </location>
</feature>
<proteinExistence type="predicted"/>
<dbReference type="Proteomes" id="UP001233172">
    <property type="component" value="Unassembled WGS sequence"/>
</dbReference>
<reference evidence="2" key="1">
    <citation type="journal article" date="2023" name="PLoS Negl. Trop. Dis.">
        <title>A genome sequence for Biomphalaria pfeifferi, the major vector snail for the human-infecting parasite Schistosoma mansoni.</title>
        <authorList>
            <person name="Bu L."/>
            <person name="Lu L."/>
            <person name="Laidemitt M.R."/>
            <person name="Zhang S.M."/>
            <person name="Mutuku M."/>
            <person name="Mkoji G."/>
            <person name="Steinauer M."/>
            <person name="Loker E.S."/>
        </authorList>
    </citation>
    <scope>NUCLEOTIDE SEQUENCE</scope>
    <source>
        <strain evidence="2">KasaAsao</strain>
    </source>
</reference>
<dbReference type="AlphaFoldDB" id="A0AAD8AYA0"/>
<evidence type="ECO:0000256" key="1">
    <source>
        <dbReference type="SAM" id="MobiDB-lite"/>
    </source>
</evidence>